<comment type="caution">
    <text evidence="2">The sequence shown here is derived from an EMBL/GenBank/DDBJ whole genome shotgun (WGS) entry which is preliminary data.</text>
</comment>
<accession>A0AAE0FL80</accession>
<sequence length="111" mass="11800">MASCELLLLTEIGAPAECAVSAVATLFSLWDRQNTGHAAGHITGHPGREEVVFQLARGLLLADPTQASGPLASTSDAAPPTLPRSPLYPFRPHSIHKRAASMDWCTISKEL</sequence>
<keyword evidence="3" id="KW-1185">Reference proteome</keyword>
<proteinExistence type="predicted"/>
<feature type="region of interest" description="Disordered" evidence="1">
    <location>
        <begin position="66"/>
        <end position="85"/>
    </location>
</feature>
<evidence type="ECO:0000313" key="3">
    <source>
        <dbReference type="Proteomes" id="UP001190700"/>
    </source>
</evidence>
<evidence type="ECO:0000256" key="1">
    <source>
        <dbReference type="SAM" id="MobiDB-lite"/>
    </source>
</evidence>
<feature type="compositionally biased region" description="Polar residues" evidence="1">
    <location>
        <begin position="66"/>
        <end position="76"/>
    </location>
</feature>
<reference evidence="2 3" key="1">
    <citation type="journal article" date="2015" name="Genome Biol. Evol.">
        <title>Comparative Genomics of a Bacterivorous Green Alga Reveals Evolutionary Causalities and Consequences of Phago-Mixotrophic Mode of Nutrition.</title>
        <authorList>
            <person name="Burns J.A."/>
            <person name="Paasch A."/>
            <person name="Narechania A."/>
            <person name="Kim E."/>
        </authorList>
    </citation>
    <scope>NUCLEOTIDE SEQUENCE [LARGE SCALE GENOMIC DNA]</scope>
    <source>
        <strain evidence="2 3">PLY_AMNH</strain>
    </source>
</reference>
<dbReference type="AlphaFoldDB" id="A0AAE0FL80"/>
<dbReference type="Proteomes" id="UP001190700">
    <property type="component" value="Unassembled WGS sequence"/>
</dbReference>
<gene>
    <name evidence="2" type="ORF">CYMTET_29432</name>
</gene>
<name>A0AAE0FL80_9CHLO</name>
<protein>
    <submittedName>
        <fullName evidence="2">Uncharacterized protein</fullName>
    </submittedName>
</protein>
<evidence type="ECO:0000313" key="2">
    <source>
        <dbReference type="EMBL" id="KAK3261673.1"/>
    </source>
</evidence>
<dbReference type="EMBL" id="LGRX02016747">
    <property type="protein sequence ID" value="KAK3261673.1"/>
    <property type="molecule type" value="Genomic_DNA"/>
</dbReference>
<organism evidence="2 3">
    <name type="scientific">Cymbomonas tetramitiformis</name>
    <dbReference type="NCBI Taxonomy" id="36881"/>
    <lineage>
        <taxon>Eukaryota</taxon>
        <taxon>Viridiplantae</taxon>
        <taxon>Chlorophyta</taxon>
        <taxon>Pyramimonadophyceae</taxon>
        <taxon>Pyramimonadales</taxon>
        <taxon>Pyramimonadaceae</taxon>
        <taxon>Cymbomonas</taxon>
    </lineage>
</organism>